<comment type="caution">
    <text evidence="18">The sequence shown here is derived from an EMBL/GenBank/DDBJ whole genome shotgun (WGS) entry which is preliminary data.</text>
</comment>
<evidence type="ECO:0000256" key="5">
    <source>
        <dbReference type="ARBA" id="ARBA00012779"/>
    </source>
</evidence>
<evidence type="ECO:0000256" key="4">
    <source>
        <dbReference type="ARBA" id="ARBA00012155"/>
    </source>
</evidence>
<feature type="domain" description="JmjC" evidence="17">
    <location>
        <begin position="828"/>
        <end position="987"/>
    </location>
</feature>
<evidence type="ECO:0000259" key="17">
    <source>
        <dbReference type="PROSITE" id="PS51184"/>
    </source>
</evidence>
<dbReference type="PANTHER" id="PTHR46529">
    <property type="entry name" value="TRNA WYBUTOSINE-SYNTHESIZING PROTEIN 4"/>
    <property type="match status" value="1"/>
</dbReference>
<dbReference type="Pfam" id="PF13621">
    <property type="entry name" value="Cupin_8"/>
    <property type="match status" value="1"/>
</dbReference>
<dbReference type="SUPFAM" id="SSF51197">
    <property type="entry name" value="Clavaminate synthase-like"/>
    <property type="match status" value="1"/>
</dbReference>
<sequence length="1031" mass="114557">MPAEPAMAPVSKAEKEADVVMGTNTSSIASKRSVEMIYYPKPHFFRYFVKKPQRRSPINNRGYWLRMHAMTKTVREFIDSAPADKPKFVLNLGCGYDPLPFMLLSDEMQSTRRGQAVFVDIDYEKLMVNKKNAIHQTKEITDVLGEDVEFLPDQDAIQIRSPQYIAVGCDLKNLAKLDDVLRTRILPSADCSVLFLAEVSLTYMDVESANAVINWASTLTSDAQFCLLEQFFPDGPDHPFAATMMAYYNKLGAPLYSINKYHSLAQQEQRFKTAGWTQTQARNLWEIWSDSEFLPDATRKGLDTFEAFDEWEEFALWVSHYFLLMASNRPGPSQKPPAVQGSEGTDRQDTASSPCQLVLQPHCPTDRRGRRRFGALVPDSDGSFGHHGGLGQQARLTSTDLYAHSDQITEPRVIFPSRDIPARMCHTVTTLNRERGDCILVGGRASPTAPFRDCWLRRNNEWCQTHPLPEPRFRHSAASVSLEEGSDWTLIYGGKSESNQILDSWLLRNSSDGQGWQALDSRRPQPEARFGACFATMERNSGVLFGGIGNNGTILQDFWIWSVSRRPNGSPQVELTDLTSTLRNNSPQLLKYLSRFGATVNSTSLGLVVAGGIIPRQILPADKEILMLDSEVLLGHIKDAKPCRSALMATVGLGHALSGPRPLLTGHAACTVNPDQVLLLGGGARLESAVENQWSLVAPPKEAPTTSSVRLPVSKSRDPACGESPGERSQIPRTRIESAAQFQQIVAKGKPVVIEGSDIGPCTELWTKEYLIDAVGEDRKVVVHAAQSETMNFQKKNFSYATKDFRTFLEEVHAGGRQYLRSISAEQPSKLPANLATEFPRLNQDFRLSEHLSLVTENAHSSPLRISGPVTMWLHYDVMANVLCQVRGERQLILFPPDDVQALHLPAGASSSTIDIFHNAGADSIASIPGTSPHEAILKPGDILFLPPLWLHTACSPCKEQVSVAVNVFFRNLSNGYAAGRDVYGNRDLQAYEKSRQDLQKVARSFDGVPPDMARFYLQRLAQELQEIADQ</sequence>
<evidence type="ECO:0000256" key="12">
    <source>
        <dbReference type="ARBA" id="ARBA00029750"/>
    </source>
</evidence>
<reference evidence="18" key="1">
    <citation type="submission" date="2022-11" db="EMBL/GenBank/DDBJ databases">
        <authorList>
            <person name="Petersen C."/>
        </authorList>
    </citation>
    <scope>NUCLEOTIDE SEQUENCE</scope>
    <source>
        <strain evidence="18">IBT 34128</strain>
    </source>
</reference>
<dbReference type="SUPFAM" id="SSF50965">
    <property type="entry name" value="Galactose oxidase, central domain"/>
    <property type="match status" value="1"/>
</dbReference>
<comment type="function">
    <text evidence="11">Probable S-adenosyl-L-methionine-dependent methyltransferase that acts as a component of the wybutosine biosynthesis pathway. Wybutosine is a hyper modified guanosine with a tricyclic base found at the 3'-position adjacent to the anticodon of eukaryotic phenylalanine tRNA. May methylate the carboxyl group of leucine residues to form alpha-leucine ester residues.</text>
</comment>
<evidence type="ECO:0000313" key="19">
    <source>
        <dbReference type="Proteomes" id="UP001141434"/>
    </source>
</evidence>
<keyword evidence="8" id="KW-0808">Transferase</keyword>
<dbReference type="EC" id="2.3.1.231" evidence="4"/>
<evidence type="ECO:0000256" key="10">
    <source>
        <dbReference type="ARBA" id="ARBA00022694"/>
    </source>
</evidence>
<dbReference type="EC" id="2.1.1.290" evidence="5"/>
<accession>A0A9W9KE64</accession>
<comment type="similarity">
    <text evidence="3">Belongs to the methyltransferase superfamily. LCMT family.</text>
</comment>
<dbReference type="InterPro" id="IPR041667">
    <property type="entry name" value="Cupin_8"/>
</dbReference>
<dbReference type="SUPFAM" id="SSF53335">
    <property type="entry name" value="S-adenosyl-L-methionine-dependent methyltransferases"/>
    <property type="match status" value="1"/>
</dbReference>
<dbReference type="Pfam" id="PF04072">
    <property type="entry name" value="LCM"/>
    <property type="match status" value="1"/>
</dbReference>
<dbReference type="Gene3D" id="2.60.120.650">
    <property type="entry name" value="Cupin"/>
    <property type="match status" value="1"/>
</dbReference>
<comment type="catalytic activity">
    <reaction evidence="1">
        <text>7-[(3S)-3-amino-3-carboxypropyl]wyosine(37) in tRNA(Phe) + S-adenosyl-L-methionine = 7-[(3S)-(3-amino-3-methoxycarbonyl)propyl]wyosine(37) in tRNA(Phe) + S-adenosyl-L-homocysteine</text>
        <dbReference type="Rhea" id="RHEA:36903"/>
        <dbReference type="Rhea" id="RHEA-COMP:10379"/>
        <dbReference type="Rhea" id="RHEA-COMP:11844"/>
        <dbReference type="ChEBI" id="CHEBI:57856"/>
        <dbReference type="ChEBI" id="CHEBI:59789"/>
        <dbReference type="ChEBI" id="CHEBI:73543"/>
        <dbReference type="ChEBI" id="CHEBI:74275"/>
        <dbReference type="EC" id="2.1.1.290"/>
    </reaction>
</comment>
<keyword evidence="10" id="KW-0819">tRNA processing</keyword>
<protein>
    <recommendedName>
        <fullName evidence="6">tRNA wybutosine-synthesizing protein 4</fullName>
        <ecNumber evidence="5">2.1.1.290</ecNumber>
        <ecNumber evidence="4">2.3.1.231</ecNumber>
    </recommendedName>
    <alternativeName>
        <fullName evidence="13">Leucine carboxyl methyltransferase 2</fullName>
    </alternativeName>
    <alternativeName>
        <fullName evidence="14">tRNA(Phe) (7-(3-amino-3-(methoxycarbonyl)propyl)wyosine(37)-N)-methoxycarbonyltransferase</fullName>
    </alternativeName>
    <alternativeName>
        <fullName evidence="12">tRNA(Phe) (7-(3-amino-3-carboxypropyl)wyosine(37)-O)-methyltransferase</fullName>
    </alternativeName>
</protein>
<dbReference type="GO" id="GO:0030488">
    <property type="term" value="P:tRNA methylation"/>
    <property type="evidence" value="ECO:0007669"/>
    <property type="project" value="TreeGrafter"/>
</dbReference>
<dbReference type="RefSeq" id="XP_056512563.1">
    <property type="nucleotide sequence ID" value="XM_056654536.1"/>
</dbReference>
<dbReference type="Pfam" id="PF13418">
    <property type="entry name" value="Beta-prop_TYW4"/>
    <property type="match status" value="1"/>
</dbReference>
<dbReference type="Proteomes" id="UP001141434">
    <property type="component" value="Unassembled WGS sequence"/>
</dbReference>
<evidence type="ECO:0000256" key="3">
    <source>
        <dbReference type="ARBA" id="ARBA00010703"/>
    </source>
</evidence>
<evidence type="ECO:0000256" key="1">
    <source>
        <dbReference type="ARBA" id="ARBA00001806"/>
    </source>
</evidence>
<evidence type="ECO:0000256" key="9">
    <source>
        <dbReference type="ARBA" id="ARBA00022691"/>
    </source>
</evidence>
<dbReference type="InterPro" id="IPR011043">
    <property type="entry name" value="Gal_Oxase/kelch_b-propeller"/>
</dbReference>
<dbReference type="Gene3D" id="6.10.140.1470">
    <property type="match status" value="1"/>
</dbReference>
<dbReference type="InterPro" id="IPR003347">
    <property type="entry name" value="JmjC_dom"/>
</dbReference>
<feature type="region of interest" description="Disordered" evidence="16">
    <location>
        <begin position="332"/>
        <end position="361"/>
    </location>
</feature>
<evidence type="ECO:0000256" key="11">
    <source>
        <dbReference type="ARBA" id="ARBA00025588"/>
    </source>
</evidence>
<dbReference type="SMART" id="SM00558">
    <property type="entry name" value="JmjC"/>
    <property type="match status" value="1"/>
</dbReference>
<comment type="catalytic activity">
    <reaction evidence="15">
        <text>7-[(3S)-(3-amino-3-methoxycarbonyl)propyl]wyosine(37) in tRNA(Phe) + S-adenosyl-L-methionine + CO2 = wybutosine(37) in tRNA(Phe) + S-adenosyl-L-homocysteine + 2 H(+)</text>
        <dbReference type="Rhea" id="RHEA:37119"/>
        <dbReference type="Rhea" id="RHEA-COMP:11844"/>
        <dbReference type="Rhea" id="RHEA-COMP:11847"/>
        <dbReference type="ChEBI" id="CHEBI:15378"/>
        <dbReference type="ChEBI" id="CHEBI:16526"/>
        <dbReference type="ChEBI" id="CHEBI:57856"/>
        <dbReference type="ChEBI" id="CHEBI:59789"/>
        <dbReference type="ChEBI" id="CHEBI:73544"/>
        <dbReference type="ChEBI" id="CHEBI:74275"/>
        <dbReference type="EC" id="2.3.1.231"/>
    </reaction>
</comment>
<evidence type="ECO:0000256" key="7">
    <source>
        <dbReference type="ARBA" id="ARBA00022603"/>
    </source>
</evidence>
<dbReference type="GO" id="GO:0031591">
    <property type="term" value="P:wybutosine biosynthetic process"/>
    <property type="evidence" value="ECO:0007669"/>
    <property type="project" value="TreeGrafter"/>
</dbReference>
<proteinExistence type="inferred from homology"/>
<reference evidence="18" key="2">
    <citation type="journal article" date="2023" name="IMA Fungus">
        <title>Comparative genomic study of the Penicillium genus elucidates a diverse pangenome and 15 lateral gene transfer events.</title>
        <authorList>
            <person name="Petersen C."/>
            <person name="Sorensen T."/>
            <person name="Nielsen M.R."/>
            <person name="Sondergaard T.E."/>
            <person name="Sorensen J.L."/>
            <person name="Fitzpatrick D.A."/>
            <person name="Frisvad J.C."/>
            <person name="Nielsen K.L."/>
        </authorList>
    </citation>
    <scope>NUCLEOTIDE SEQUENCE</scope>
    <source>
        <strain evidence="18">IBT 34128</strain>
    </source>
</reference>
<dbReference type="OrthoDB" id="47172at2759"/>
<keyword evidence="9" id="KW-0949">S-adenosyl-L-methionine</keyword>
<dbReference type="FunFam" id="2.60.120.650:FF:000043">
    <property type="entry name" value="tRNA wybutosine-synthesizing protein 4"/>
    <property type="match status" value="1"/>
</dbReference>
<dbReference type="InterPro" id="IPR015915">
    <property type="entry name" value="Kelch-typ_b-propeller"/>
</dbReference>
<evidence type="ECO:0000256" key="6">
    <source>
        <dbReference type="ARBA" id="ARBA00018045"/>
    </source>
</evidence>
<dbReference type="FunFam" id="3.40.50.150:FF:000383">
    <property type="entry name" value="Leucine carboxyl methyltransferase 2"/>
    <property type="match status" value="1"/>
</dbReference>
<dbReference type="AlphaFoldDB" id="A0A9W9KE64"/>
<dbReference type="Gene3D" id="2.120.10.80">
    <property type="entry name" value="Kelch-type beta propeller"/>
    <property type="match status" value="1"/>
</dbReference>
<comment type="pathway">
    <text evidence="2">tRNA modification; wybutosine-tRNA(Phe) biosynthesis.</text>
</comment>
<dbReference type="PANTHER" id="PTHR46529:SF1">
    <property type="entry name" value="TRNA WYBUTOSINE-SYNTHESIZING PROTEIN 4"/>
    <property type="match status" value="1"/>
</dbReference>
<dbReference type="GO" id="GO:0008175">
    <property type="term" value="F:tRNA methyltransferase activity"/>
    <property type="evidence" value="ECO:0007669"/>
    <property type="project" value="TreeGrafter"/>
</dbReference>
<dbReference type="InterPro" id="IPR007213">
    <property type="entry name" value="Ppm1/Ppm2/Tcmp"/>
</dbReference>
<evidence type="ECO:0000256" key="13">
    <source>
        <dbReference type="ARBA" id="ARBA00030231"/>
    </source>
</evidence>
<evidence type="ECO:0000256" key="16">
    <source>
        <dbReference type="SAM" id="MobiDB-lite"/>
    </source>
</evidence>
<dbReference type="Gene3D" id="3.40.50.150">
    <property type="entry name" value="Vaccinia Virus protein VP39"/>
    <property type="match status" value="1"/>
</dbReference>
<organism evidence="18 19">
    <name type="scientific">Penicillium alfredii</name>
    <dbReference type="NCBI Taxonomy" id="1506179"/>
    <lineage>
        <taxon>Eukaryota</taxon>
        <taxon>Fungi</taxon>
        <taxon>Dikarya</taxon>
        <taxon>Ascomycota</taxon>
        <taxon>Pezizomycotina</taxon>
        <taxon>Eurotiomycetes</taxon>
        <taxon>Eurotiomycetidae</taxon>
        <taxon>Eurotiales</taxon>
        <taxon>Aspergillaceae</taxon>
        <taxon>Penicillium</taxon>
    </lineage>
</organism>
<feature type="region of interest" description="Disordered" evidence="16">
    <location>
        <begin position="701"/>
        <end position="730"/>
    </location>
</feature>
<name>A0A9W9KE64_9EURO</name>
<dbReference type="GeneID" id="81393704"/>
<dbReference type="PROSITE" id="PS51184">
    <property type="entry name" value="JMJC"/>
    <property type="match status" value="1"/>
</dbReference>
<gene>
    <name evidence="18" type="ORF">NUU61_003954</name>
</gene>
<dbReference type="EMBL" id="JAPMSZ010000005">
    <property type="protein sequence ID" value="KAJ5101732.1"/>
    <property type="molecule type" value="Genomic_DNA"/>
</dbReference>
<evidence type="ECO:0000313" key="18">
    <source>
        <dbReference type="EMBL" id="KAJ5101732.1"/>
    </source>
</evidence>
<evidence type="ECO:0000256" key="8">
    <source>
        <dbReference type="ARBA" id="ARBA00022679"/>
    </source>
</evidence>
<keyword evidence="19" id="KW-1185">Reference proteome</keyword>
<evidence type="ECO:0000256" key="15">
    <source>
        <dbReference type="ARBA" id="ARBA00049250"/>
    </source>
</evidence>
<dbReference type="InterPro" id="IPR029063">
    <property type="entry name" value="SAM-dependent_MTases_sf"/>
</dbReference>
<evidence type="ECO:0000256" key="2">
    <source>
        <dbReference type="ARBA" id="ARBA00004797"/>
    </source>
</evidence>
<keyword evidence="7" id="KW-0489">Methyltransferase</keyword>
<evidence type="ECO:0000256" key="14">
    <source>
        <dbReference type="ARBA" id="ARBA00030847"/>
    </source>
</evidence>